<dbReference type="EMBL" id="BMFQ01000004">
    <property type="protein sequence ID" value="GGG59422.1"/>
    <property type="molecule type" value="Genomic_DNA"/>
</dbReference>
<reference evidence="14" key="2">
    <citation type="submission" date="2020-09" db="EMBL/GenBank/DDBJ databases">
        <authorList>
            <person name="Sun Q."/>
            <person name="Zhou Y."/>
        </authorList>
    </citation>
    <scope>NUCLEOTIDE SEQUENCE</scope>
    <source>
        <strain evidence="14">CGMCC 1.12751</strain>
    </source>
</reference>
<dbReference type="PANTHER" id="PTHR30069">
    <property type="entry name" value="TONB-DEPENDENT OUTER MEMBRANE RECEPTOR"/>
    <property type="match status" value="1"/>
</dbReference>
<dbReference type="Gene3D" id="2.40.170.20">
    <property type="entry name" value="TonB-dependent receptor, beta-barrel domain"/>
    <property type="match status" value="1"/>
</dbReference>
<comment type="subcellular location">
    <subcellularLocation>
        <location evidence="1 10">Cell outer membrane</location>
        <topology evidence="1 10">Multi-pass membrane protein</topology>
    </subcellularLocation>
</comment>
<evidence type="ECO:0000259" key="12">
    <source>
        <dbReference type="Pfam" id="PF00593"/>
    </source>
</evidence>
<dbReference type="Gene3D" id="2.170.130.10">
    <property type="entry name" value="TonB-dependent receptor, plug domain"/>
    <property type="match status" value="1"/>
</dbReference>
<evidence type="ECO:0000313" key="14">
    <source>
        <dbReference type="EMBL" id="GGG59422.1"/>
    </source>
</evidence>
<comment type="caution">
    <text evidence="14">The sequence shown here is derived from an EMBL/GenBank/DDBJ whole genome shotgun (WGS) entry which is preliminary data.</text>
</comment>
<dbReference type="InterPro" id="IPR036942">
    <property type="entry name" value="Beta-barrel_TonB_sf"/>
</dbReference>
<dbReference type="RefSeq" id="WP_188466838.1">
    <property type="nucleotide sequence ID" value="NZ_BMFQ01000004.1"/>
</dbReference>
<evidence type="ECO:0000256" key="5">
    <source>
        <dbReference type="ARBA" id="ARBA00022729"/>
    </source>
</evidence>
<feature type="domain" description="TonB-dependent receptor plug" evidence="13">
    <location>
        <begin position="49"/>
        <end position="144"/>
    </location>
</feature>
<keyword evidence="8 14" id="KW-0675">Receptor</keyword>
<dbReference type="PANTHER" id="PTHR30069:SF29">
    <property type="entry name" value="HEMOGLOBIN AND HEMOGLOBIN-HAPTOGLOBIN-BINDING PROTEIN 1-RELATED"/>
    <property type="match status" value="1"/>
</dbReference>
<evidence type="ECO:0000313" key="15">
    <source>
        <dbReference type="Proteomes" id="UP000625976"/>
    </source>
</evidence>
<protein>
    <submittedName>
        <fullName evidence="14">TonB-dependent receptor</fullName>
    </submittedName>
</protein>
<evidence type="ECO:0000256" key="6">
    <source>
        <dbReference type="ARBA" id="ARBA00023077"/>
    </source>
</evidence>
<proteinExistence type="inferred from homology"/>
<keyword evidence="5" id="KW-0732">Signal</keyword>
<dbReference type="Pfam" id="PF00593">
    <property type="entry name" value="TonB_dep_Rec_b-barrel"/>
    <property type="match status" value="1"/>
</dbReference>
<organism evidence="14 15">
    <name type="scientific">Bizionia arctica</name>
    <dbReference type="NCBI Taxonomy" id="1495645"/>
    <lineage>
        <taxon>Bacteria</taxon>
        <taxon>Pseudomonadati</taxon>
        <taxon>Bacteroidota</taxon>
        <taxon>Flavobacteriia</taxon>
        <taxon>Flavobacteriales</taxon>
        <taxon>Flavobacteriaceae</taxon>
        <taxon>Bizionia</taxon>
    </lineage>
</organism>
<evidence type="ECO:0000256" key="11">
    <source>
        <dbReference type="RuleBase" id="RU003357"/>
    </source>
</evidence>
<evidence type="ECO:0000256" key="8">
    <source>
        <dbReference type="ARBA" id="ARBA00023170"/>
    </source>
</evidence>
<dbReference type="GO" id="GO:0044718">
    <property type="term" value="P:siderophore transmembrane transport"/>
    <property type="evidence" value="ECO:0007669"/>
    <property type="project" value="TreeGrafter"/>
</dbReference>
<accession>A0A917GWC6</accession>
<evidence type="ECO:0000256" key="7">
    <source>
        <dbReference type="ARBA" id="ARBA00023136"/>
    </source>
</evidence>
<dbReference type="AlphaFoldDB" id="A0A917GWC6"/>
<sequence length="609" mass="69454">MKQVLIFFLFCQVSVWSQAPLDSIQNLDEVVLKSDRYLETFSDTQLTQVFNDSVLVRSASSLTQLLNNNASIYFKENGFGMVSSPSFRGTTAQQTAVIWNGININSQFNGQTDFNTINIRNFDNITVRSGGGSVLYGSGAIGGTIHLNNDLIFNAGLENSLYVGYGSFNTWDVGYNGSMSSENFSVEVGLSRTSSSNNYPYVDSEKTNLNGEFRNATFSANIGYKINDKNVLKLYSYVFDSERHFSLIFPSETPTKYQDFNTRALLEWQGFYGKFISTLRVANITEKYKYFSNIDKNTFSFGEATSYIGKYQLDYQIFKKANVQGVLDINYTNGEGSDIAENNRTISGFSLLYKQTFKKFLFEGSLRKEITTNYESPLLYSLGLQYRITPFYTVNINGSKNFRIPTYNDLFWFGSGNLDLNPETANQYELGNELEFNKFSFSVVGFYNDIENMIRWLPSGSVWKPVNTDHVISYGVEAELQVEQQFQSHILTLSGTYAYTVSENQETKKQLIYVPYNKATAILNYQYKRLSAYYQTIYVGEVFTLSDNNPKYVLDPYLLSNVGVEYALGKNFQYTFGAQVNNIFNENYQSVADRYMPGVNYNFYINLNF</sequence>
<dbReference type="GO" id="GO:0015344">
    <property type="term" value="F:siderophore uptake transmembrane transporter activity"/>
    <property type="evidence" value="ECO:0007669"/>
    <property type="project" value="TreeGrafter"/>
</dbReference>
<dbReference type="InterPro" id="IPR000531">
    <property type="entry name" value="Beta-barrel_TonB"/>
</dbReference>
<dbReference type="Pfam" id="PF07715">
    <property type="entry name" value="Plug"/>
    <property type="match status" value="1"/>
</dbReference>
<comment type="similarity">
    <text evidence="10 11">Belongs to the TonB-dependent receptor family.</text>
</comment>
<keyword evidence="7 10" id="KW-0472">Membrane</keyword>
<evidence type="ECO:0000256" key="3">
    <source>
        <dbReference type="ARBA" id="ARBA00022452"/>
    </source>
</evidence>
<evidence type="ECO:0000256" key="10">
    <source>
        <dbReference type="PROSITE-ProRule" id="PRU01360"/>
    </source>
</evidence>
<dbReference type="SUPFAM" id="SSF56935">
    <property type="entry name" value="Porins"/>
    <property type="match status" value="1"/>
</dbReference>
<keyword evidence="2 10" id="KW-0813">Transport</keyword>
<dbReference type="PROSITE" id="PS52016">
    <property type="entry name" value="TONB_DEPENDENT_REC_3"/>
    <property type="match status" value="1"/>
</dbReference>
<evidence type="ECO:0000256" key="9">
    <source>
        <dbReference type="ARBA" id="ARBA00023237"/>
    </source>
</evidence>
<reference evidence="14" key="1">
    <citation type="journal article" date="2014" name="Int. J. Syst. Evol. Microbiol.">
        <title>Complete genome sequence of Corynebacterium casei LMG S-19264T (=DSM 44701T), isolated from a smear-ripened cheese.</title>
        <authorList>
            <consortium name="US DOE Joint Genome Institute (JGI-PGF)"/>
            <person name="Walter F."/>
            <person name="Albersmeier A."/>
            <person name="Kalinowski J."/>
            <person name="Ruckert C."/>
        </authorList>
    </citation>
    <scope>NUCLEOTIDE SEQUENCE</scope>
    <source>
        <strain evidence="14">CGMCC 1.12751</strain>
    </source>
</reference>
<keyword evidence="9 10" id="KW-0998">Cell outer membrane</keyword>
<evidence type="ECO:0000256" key="1">
    <source>
        <dbReference type="ARBA" id="ARBA00004571"/>
    </source>
</evidence>
<feature type="domain" description="TonB-dependent receptor-like beta-barrel" evidence="12">
    <location>
        <begin position="166"/>
        <end position="583"/>
    </location>
</feature>
<keyword evidence="15" id="KW-1185">Reference proteome</keyword>
<keyword evidence="3 10" id="KW-1134">Transmembrane beta strand</keyword>
<dbReference type="InterPro" id="IPR037066">
    <property type="entry name" value="Plug_dom_sf"/>
</dbReference>
<name>A0A917GWC6_9FLAO</name>
<dbReference type="InterPro" id="IPR039426">
    <property type="entry name" value="TonB-dep_rcpt-like"/>
</dbReference>
<gene>
    <name evidence="14" type="ORF">GCM10010976_32700</name>
</gene>
<dbReference type="InterPro" id="IPR012910">
    <property type="entry name" value="Plug_dom"/>
</dbReference>
<evidence type="ECO:0000256" key="4">
    <source>
        <dbReference type="ARBA" id="ARBA00022692"/>
    </source>
</evidence>
<evidence type="ECO:0000256" key="2">
    <source>
        <dbReference type="ARBA" id="ARBA00022448"/>
    </source>
</evidence>
<evidence type="ECO:0000259" key="13">
    <source>
        <dbReference type="Pfam" id="PF07715"/>
    </source>
</evidence>
<keyword evidence="4 10" id="KW-0812">Transmembrane</keyword>
<keyword evidence="6 11" id="KW-0798">TonB box</keyword>
<dbReference type="GO" id="GO:0009279">
    <property type="term" value="C:cell outer membrane"/>
    <property type="evidence" value="ECO:0007669"/>
    <property type="project" value="UniProtKB-SubCell"/>
</dbReference>
<dbReference type="Proteomes" id="UP000625976">
    <property type="component" value="Unassembled WGS sequence"/>
</dbReference>